<dbReference type="GO" id="GO:0005507">
    <property type="term" value="F:copper ion binding"/>
    <property type="evidence" value="ECO:0007669"/>
    <property type="project" value="TreeGrafter"/>
</dbReference>
<dbReference type="EMBL" id="BMKB01000004">
    <property type="protein sequence ID" value="GGA57167.1"/>
    <property type="molecule type" value="Genomic_DNA"/>
</dbReference>
<dbReference type="HAMAP" id="MF_00795">
    <property type="entry name" value="CutC"/>
    <property type="match status" value="1"/>
</dbReference>
<comment type="similarity">
    <text evidence="1 2">Belongs to the CutC family.</text>
</comment>
<evidence type="ECO:0000256" key="1">
    <source>
        <dbReference type="ARBA" id="ARBA00007768"/>
    </source>
</evidence>
<dbReference type="PANTHER" id="PTHR12598">
    <property type="entry name" value="COPPER HOMEOSTASIS PROTEIN CUTC"/>
    <property type="match status" value="1"/>
</dbReference>
<dbReference type="PANTHER" id="PTHR12598:SF0">
    <property type="entry name" value="COPPER HOMEOSTASIS PROTEIN CUTC HOMOLOG"/>
    <property type="match status" value="1"/>
</dbReference>
<sequence>MNGKILEICVDDAAGLEAAIAGGADRIELCSALSVGGLTPSRGFMALAANAPVPVYAMIRPRGGDFIFSQGDIDTMLNDIDAVRQCGLAGVVLGVSRDDSTLDAMTLEKLIDHAEGLGTTLHRAFDLVPDFSEAVETAIALGFERILTSGGKKTVVDGLDSLEKIVSLAAGRISIMPGAGVKVGNAASILKRLGVDEIHSSGGIPNSGAAARTLELGFDTTDRRITDPATVAALKAQVSSVAN</sequence>
<dbReference type="AlphaFoldDB" id="A0A916RHS7"/>
<dbReference type="RefSeq" id="WP_127074076.1">
    <property type="nucleotide sequence ID" value="NZ_BMKB01000004.1"/>
</dbReference>
<evidence type="ECO:0000313" key="4">
    <source>
        <dbReference type="Proteomes" id="UP000596977"/>
    </source>
</evidence>
<name>A0A916RHS7_9HYPH</name>
<dbReference type="SUPFAM" id="SSF110395">
    <property type="entry name" value="CutC-like"/>
    <property type="match status" value="1"/>
</dbReference>
<comment type="caution">
    <text evidence="2">Once thought to be involved in copper homeostasis, experiments in E.coli have shown this is not the case.</text>
</comment>
<comment type="caution">
    <text evidence="3">The sequence shown here is derived from an EMBL/GenBank/DDBJ whole genome shotgun (WGS) entry which is preliminary data.</text>
</comment>
<comment type="subcellular location">
    <subcellularLocation>
        <location evidence="2">Cytoplasm</location>
    </subcellularLocation>
</comment>
<accession>A0A916RHS7</accession>
<proteinExistence type="inferred from homology"/>
<dbReference type="Pfam" id="PF03932">
    <property type="entry name" value="CutC"/>
    <property type="match status" value="1"/>
</dbReference>
<dbReference type="InterPro" id="IPR005627">
    <property type="entry name" value="CutC-like"/>
</dbReference>
<organism evidence="3 4">
    <name type="scientific">Pelagibacterium lentulum</name>
    <dbReference type="NCBI Taxonomy" id="2029865"/>
    <lineage>
        <taxon>Bacteria</taxon>
        <taxon>Pseudomonadati</taxon>
        <taxon>Pseudomonadota</taxon>
        <taxon>Alphaproteobacteria</taxon>
        <taxon>Hyphomicrobiales</taxon>
        <taxon>Devosiaceae</taxon>
        <taxon>Pelagibacterium</taxon>
    </lineage>
</organism>
<reference evidence="3 4" key="1">
    <citation type="journal article" date="2014" name="Int. J. Syst. Evol. Microbiol.">
        <title>Complete genome sequence of Corynebacterium casei LMG S-19264T (=DSM 44701T), isolated from a smear-ripened cheese.</title>
        <authorList>
            <consortium name="US DOE Joint Genome Institute (JGI-PGF)"/>
            <person name="Walter F."/>
            <person name="Albersmeier A."/>
            <person name="Kalinowski J."/>
            <person name="Ruckert C."/>
        </authorList>
    </citation>
    <scope>NUCLEOTIDE SEQUENCE [LARGE SCALE GENOMIC DNA]</scope>
    <source>
        <strain evidence="3 4">CGMCC 1.15896</strain>
    </source>
</reference>
<keyword evidence="4" id="KW-1185">Reference proteome</keyword>
<dbReference type="Gene3D" id="3.20.20.380">
    <property type="entry name" value="Copper homeostasis (CutC) domain"/>
    <property type="match status" value="1"/>
</dbReference>
<gene>
    <name evidence="2 3" type="primary">cutC</name>
    <name evidence="3" type="ORF">GCM10011499_29270</name>
</gene>
<dbReference type="InterPro" id="IPR036822">
    <property type="entry name" value="CutC-like_dom_sf"/>
</dbReference>
<dbReference type="GO" id="GO:0005737">
    <property type="term" value="C:cytoplasm"/>
    <property type="evidence" value="ECO:0007669"/>
    <property type="project" value="UniProtKB-SubCell"/>
</dbReference>
<keyword evidence="2" id="KW-0963">Cytoplasm</keyword>
<evidence type="ECO:0000313" key="3">
    <source>
        <dbReference type="EMBL" id="GGA57167.1"/>
    </source>
</evidence>
<evidence type="ECO:0000256" key="2">
    <source>
        <dbReference type="HAMAP-Rule" id="MF_00795"/>
    </source>
</evidence>
<protein>
    <recommendedName>
        <fullName evidence="2">PF03932 family protein CutC</fullName>
    </recommendedName>
</protein>
<dbReference type="OrthoDB" id="9815677at2"/>
<dbReference type="Proteomes" id="UP000596977">
    <property type="component" value="Unassembled WGS sequence"/>
</dbReference>